<keyword evidence="2" id="KW-0812">Transmembrane</keyword>
<feature type="compositionally biased region" description="Low complexity" evidence="1">
    <location>
        <begin position="8"/>
        <end position="23"/>
    </location>
</feature>
<dbReference type="InterPro" id="IPR053206">
    <property type="entry name" value="Dimeric_xanthone_biosynth"/>
</dbReference>
<dbReference type="Pfam" id="PF01814">
    <property type="entry name" value="Hemerythrin"/>
    <property type="match status" value="1"/>
</dbReference>
<reference evidence="4" key="1">
    <citation type="journal article" date="2022" name="G3 (Bethesda)">
        <title>High quality genome of the basidiomycete yeast Dioszegia hungarica PDD-24b-2 isolated from cloud water.</title>
        <authorList>
            <person name="Jarrige D."/>
            <person name="Haridas S."/>
            <person name="Bleykasten-Grosshans C."/>
            <person name="Joly M."/>
            <person name="Nadalig T."/>
            <person name="Sancelme M."/>
            <person name="Vuilleumier S."/>
            <person name="Grigoriev I.V."/>
            <person name="Amato P."/>
            <person name="Bringel F."/>
        </authorList>
    </citation>
    <scope>NUCLEOTIDE SEQUENCE</scope>
    <source>
        <strain evidence="4">PDD-24b-2</strain>
    </source>
</reference>
<keyword evidence="2" id="KW-1133">Transmembrane helix</keyword>
<feature type="domain" description="Hemerythrin-like" evidence="3">
    <location>
        <begin position="100"/>
        <end position="228"/>
    </location>
</feature>
<evidence type="ECO:0000313" key="4">
    <source>
        <dbReference type="EMBL" id="KAI9637287.1"/>
    </source>
</evidence>
<dbReference type="GeneID" id="77731527"/>
<dbReference type="PANTHER" id="PTHR38048">
    <property type="entry name" value="EXPRESSED PROTEIN"/>
    <property type="match status" value="1"/>
</dbReference>
<dbReference type="PANTHER" id="PTHR38048:SF1">
    <property type="entry name" value="HEMERYTHRIN-LIKE DOMAIN-CONTAINING PROTEIN"/>
    <property type="match status" value="1"/>
</dbReference>
<sequence length="251" mass="28288">MPDHPVRVKSTTSRSSVSTQPAPPASLNNTALLALLFALFATILAVPSARSFLAARTTRLVPLLRIPENQTRRTIVNPPNFAMPAKADNPNDPRWNYLAEGMDRYHAHFRWEFNRVYDLADGGFHKEGMSLPRFIREAAQLSQHLDMHHRIEAHIFPILGKKMPQFKSGARESGEHLKSHKQIHDGLDRYDAFLKAVMADSSQYSSTGLRGIMDGFRGVLFRHLDEEVHDLGAESMKAAGWTLAELRQIPM</sequence>
<dbReference type="Proteomes" id="UP001164286">
    <property type="component" value="Unassembled WGS sequence"/>
</dbReference>
<keyword evidence="2" id="KW-0472">Membrane</keyword>
<feature type="transmembrane region" description="Helical" evidence="2">
    <location>
        <begin position="31"/>
        <end position="49"/>
    </location>
</feature>
<comment type="caution">
    <text evidence="4">The sequence shown here is derived from an EMBL/GenBank/DDBJ whole genome shotgun (WGS) entry which is preliminary data.</text>
</comment>
<dbReference type="Gene3D" id="1.20.120.520">
    <property type="entry name" value="nmb1532 protein domain like"/>
    <property type="match status" value="1"/>
</dbReference>
<name>A0AA38LTY7_9TREE</name>
<organism evidence="4 5">
    <name type="scientific">Dioszegia hungarica</name>
    <dbReference type="NCBI Taxonomy" id="4972"/>
    <lineage>
        <taxon>Eukaryota</taxon>
        <taxon>Fungi</taxon>
        <taxon>Dikarya</taxon>
        <taxon>Basidiomycota</taxon>
        <taxon>Agaricomycotina</taxon>
        <taxon>Tremellomycetes</taxon>
        <taxon>Tremellales</taxon>
        <taxon>Bulleribasidiaceae</taxon>
        <taxon>Dioszegia</taxon>
    </lineage>
</organism>
<evidence type="ECO:0000256" key="1">
    <source>
        <dbReference type="SAM" id="MobiDB-lite"/>
    </source>
</evidence>
<protein>
    <recommendedName>
        <fullName evidence="3">Hemerythrin-like domain-containing protein</fullName>
    </recommendedName>
</protein>
<dbReference type="RefSeq" id="XP_052947064.1">
    <property type="nucleotide sequence ID" value="XM_053092322.1"/>
</dbReference>
<keyword evidence="5" id="KW-1185">Reference proteome</keyword>
<dbReference type="EMBL" id="JAKWFO010000004">
    <property type="protein sequence ID" value="KAI9637287.1"/>
    <property type="molecule type" value="Genomic_DNA"/>
</dbReference>
<evidence type="ECO:0000313" key="5">
    <source>
        <dbReference type="Proteomes" id="UP001164286"/>
    </source>
</evidence>
<dbReference type="CDD" id="cd12108">
    <property type="entry name" value="Hr-like"/>
    <property type="match status" value="1"/>
</dbReference>
<evidence type="ECO:0000256" key="2">
    <source>
        <dbReference type="SAM" id="Phobius"/>
    </source>
</evidence>
<accession>A0AA38LTY7</accession>
<feature type="region of interest" description="Disordered" evidence="1">
    <location>
        <begin position="1"/>
        <end position="23"/>
    </location>
</feature>
<gene>
    <name evidence="4" type="ORF">MKK02DRAFT_43210</name>
</gene>
<dbReference type="InterPro" id="IPR012312">
    <property type="entry name" value="Hemerythrin-like"/>
</dbReference>
<evidence type="ECO:0000259" key="3">
    <source>
        <dbReference type="Pfam" id="PF01814"/>
    </source>
</evidence>
<dbReference type="AlphaFoldDB" id="A0AA38LTY7"/>
<proteinExistence type="predicted"/>